<comment type="cofactor">
    <cofactor evidence="8">
        <name>Mg(2+)</name>
        <dbReference type="ChEBI" id="CHEBI:18420"/>
    </cofactor>
</comment>
<keyword evidence="7 8" id="KW-0501">Molybdenum cofactor biosynthesis</keyword>
<dbReference type="GO" id="GO:0005525">
    <property type="term" value="F:GTP binding"/>
    <property type="evidence" value="ECO:0007669"/>
    <property type="project" value="UniProtKB-UniRule"/>
</dbReference>
<dbReference type="GO" id="GO:0046872">
    <property type="term" value="F:metal ion binding"/>
    <property type="evidence" value="ECO:0007669"/>
    <property type="project" value="UniProtKB-KW"/>
</dbReference>
<dbReference type="InterPro" id="IPR013482">
    <property type="entry name" value="Molybde_CF_guanTrfase"/>
</dbReference>
<gene>
    <name evidence="8" type="primary">mobA</name>
    <name evidence="10" type="ORF">C5Y98_28700</name>
</gene>
<keyword evidence="3 8" id="KW-0479">Metal-binding</keyword>
<comment type="similarity">
    <text evidence="8">Belongs to the MobA family.</text>
</comment>
<organism evidence="10 11">
    <name type="scientific">Blastopirellula marina</name>
    <dbReference type="NCBI Taxonomy" id="124"/>
    <lineage>
        <taxon>Bacteria</taxon>
        <taxon>Pseudomonadati</taxon>
        <taxon>Planctomycetota</taxon>
        <taxon>Planctomycetia</taxon>
        <taxon>Pirellulales</taxon>
        <taxon>Pirellulaceae</taxon>
        <taxon>Blastopirellula</taxon>
    </lineage>
</organism>
<evidence type="ECO:0000256" key="4">
    <source>
        <dbReference type="ARBA" id="ARBA00022741"/>
    </source>
</evidence>
<dbReference type="Pfam" id="PF12804">
    <property type="entry name" value="NTP_transf_3"/>
    <property type="match status" value="1"/>
</dbReference>
<name>A0A2S8F513_9BACT</name>
<comment type="catalytic activity">
    <reaction evidence="8">
        <text>Mo-molybdopterin + GTP + H(+) = Mo-molybdopterin guanine dinucleotide + diphosphate</text>
        <dbReference type="Rhea" id="RHEA:34243"/>
        <dbReference type="ChEBI" id="CHEBI:15378"/>
        <dbReference type="ChEBI" id="CHEBI:33019"/>
        <dbReference type="ChEBI" id="CHEBI:37565"/>
        <dbReference type="ChEBI" id="CHEBI:71302"/>
        <dbReference type="ChEBI" id="CHEBI:71310"/>
        <dbReference type="EC" id="2.7.7.77"/>
    </reaction>
</comment>
<dbReference type="GO" id="GO:0005737">
    <property type="term" value="C:cytoplasm"/>
    <property type="evidence" value="ECO:0007669"/>
    <property type="project" value="UniProtKB-SubCell"/>
</dbReference>
<evidence type="ECO:0000256" key="1">
    <source>
        <dbReference type="ARBA" id="ARBA00022490"/>
    </source>
</evidence>
<evidence type="ECO:0000256" key="6">
    <source>
        <dbReference type="ARBA" id="ARBA00023134"/>
    </source>
</evidence>
<evidence type="ECO:0000256" key="2">
    <source>
        <dbReference type="ARBA" id="ARBA00022679"/>
    </source>
</evidence>
<evidence type="ECO:0000256" key="3">
    <source>
        <dbReference type="ARBA" id="ARBA00022723"/>
    </source>
</evidence>
<dbReference type="SUPFAM" id="SSF53448">
    <property type="entry name" value="Nucleotide-diphospho-sugar transferases"/>
    <property type="match status" value="1"/>
</dbReference>
<feature type="binding site" evidence="8">
    <location>
        <position position="110"/>
    </location>
    <ligand>
        <name>GTP</name>
        <dbReference type="ChEBI" id="CHEBI:37565"/>
    </ligand>
</feature>
<comment type="subcellular location">
    <subcellularLocation>
        <location evidence="8">Cytoplasm</location>
    </subcellularLocation>
</comment>
<comment type="caution">
    <text evidence="8">Lacks conserved residue(s) required for the propagation of feature annotation.</text>
</comment>
<feature type="binding site" evidence="8">
    <location>
        <begin position="20"/>
        <end position="22"/>
    </location>
    <ligand>
        <name>GTP</name>
        <dbReference type="ChEBI" id="CHEBI:37565"/>
    </ligand>
</feature>
<feature type="binding site" evidence="8">
    <location>
        <position position="110"/>
    </location>
    <ligand>
        <name>Mg(2+)</name>
        <dbReference type="ChEBI" id="CHEBI:18420"/>
    </ligand>
</feature>
<dbReference type="AlphaFoldDB" id="A0A2S8F513"/>
<comment type="function">
    <text evidence="8">Transfers a GMP moiety from GTP to Mo-molybdopterin (Mo-MPT) cofactor (Moco or molybdenum cofactor) to form Mo-molybdopterin guanine dinucleotide (Mo-MGD) cofactor.</text>
</comment>
<sequence>MLPQLDMTTIPISKRAALIVCGGESRRMGRAKPHLPFGDETMLARVVRIVSPTVDEVVLLTAKTQELPELPFDYTELPDRVEQQGPAAALYEGLKSVSGWAEAVVVLGCDLPLVTEETIEFLFAQLQNHEAVIPRHEGLPQPLSAVYSMQALEKLENVLYSGNQRLLSCIEPLDTRWVEPRELSAVDPRLGILHNINTPDAYREALAIAGLTHPLED</sequence>
<keyword evidence="5 8" id="KW-0460">Magnesium</keyword>
<dbReference type="HAMAP" id="MF_00316">
    <property type="entry name" value="MobA"/>
    <property type="match status" value="1"/>
</dbReference>
<dbReference type="InterPro" id="IPR025877">
    <property type="entry name" value="MobA-like_NTP_Trfase"/>
</dbReference>
<dbReference type="InterPro" id="IPR029044">
    <property type="entry name" value="Nucleotide-diphossugar_trans"/>
</dbReference>
<keyword evidence="1 8" id="KW-0963">Cytoplasm</keyword>
<evidence type="ECO:0000313" key="11">
    <source>
        <dbReference type="Proteomes" id="UP000239388"/>
    </source>
</evidence>
<protein>
    <recommendedName>
        <fullName evidence="8">Probable molybdenum cofactor guanylyltransferase</fullName>
        <shortName evidence="8">MoCo guanylyltransferase</shortName>
        <ecNumber evidence="8">2.7.7.77</ecNumber>
    </recommendedName>
    <alternativeName>
        <fullName evidence="8">GTP:molybdopterin guanylyltransferase</fullName>
    </alternativeName>
    <alternativeName>
        <fullName evidence="8">Mo-MPT guanylyltransferase</fullName>
    </alternativeName>
    <alternativeName>
        <fullName evidence="8">Molybdopterin guanylyltransferase</fullName>
    </alternativeName>
    <alternativeName>
        <fullName evidence="8">Molybdopterin-guanine dinucleotide synthase</fullName>
        <shortName evidence="8">MGD synthase</shortName>
    </alternativeName>
</protein>
<dbReference type="Gene3D" id="3.90.550.10">
    <property type="entry name" value="Spore Coat Polysaccharide Biosynthesis Protein SpsA, Chain A"/>
    <property type="match status" value="1"/>
</dbReference>
<accession>A0A2S8F513</accession>
<dbReference type="CDD" id="cd02503">
    <property type="entry name" value="MobA"/>
    <property type="match status" value="1"/>
</dbReference>
<dbReference type="EMBL" id="PUIB01000028">
    <property type="protein sequence ID" value="PQO27220.1"/>
    <property type="molecule type" value="Genomic_DNA"/>
</dbReference>
<keyword evidence="2 8" id="KW-0808">Transferase</keyword>
<dbReference type="PANTHER" id="PTHR19136">
    <property type="entry name" value="MOLYBDENUM COFACTOR GUANYLYLTRANSFERASE"/>
    <property type="match status" value="1"/>
</dbReference>
<proteinExistence type="inferred from homology"/>
<dbReference type="GO" id="GO:0061603">
    <property type="term" value="F:molybdenum cofactor guanylyltransferase activity"/>
    <property type="evidence" value="ECO:0007669"/>
    <property type="project" value="UniProtKB-EC"/>
</dbReference>
<evidence type="ECO:0000256" key="7">
    <source>
        <dbReference type="ARBA" id="ARBA00023150"/>
    </source>
</evidence>
<feature type="binding site" evidence="8">
    <location>
        <position position="32"/>
    </location>
    <ligand>
        <name>GTP</name>
        <dbReference type="ChEBI" id="CHEBI:37565"/>
    </ligand>
</feature>
<dbReference type="EC" id="2.7.7.77" evidence="8"/>
<evidence type="ECO:0000313" key="10">
    <source>
        <dbReference type="EMBL" id="PQO27220.1"/>
    </source>
</evidence>
<comment type="caution">
    <text evidence="10">The sequence shown here is derived from an EMBL/GenBank/DDBJ whole genome shotgun (WGS) entry which is preliminary data.</text>
</comment>
<dbReference type="GO" id="GO:0006777">
    <property type="term" value="P:Mo-molybdopterin cofactor biosynthetic process"/>
    <property type="evidence" value="ECO:0007669"/>
    <property type="project" value="UniProtKB-KW"/>
</dbReference>
<evidence type="ECO:0000256" key="8">
    <source>
        <dbReference type="HAMAP-Rule" id="MF_00316"/>
    </source>
</evidence>
<comment type="domain">
    <text evidence="8">The N-terminal domain determines nucleotide recognition and specific binding, while the C-terminal domain determines the specific binding to the target protein.</text>
</comment>
<evidence type="ECO:0000259" key="9">
    <source>
        <dbReference type="Pfam" id="PF12804"/>
    </source>
</evidence>
<feature type="binding site" evidence="8">
    <location>
        <position position="79"/>
    </location>
    <ligand>
        <name>GTP</name>
        <dbReference type="ChEBI" id="CHEBI:37565"/>
    </ligand>
</feature>
<dbReference type="Proteomes" id="UP000239388">
    <property type="component" value="Unassembled WGS sequence"/>
</dbReference>
<feature type="domain" description="MobA-like NTP transferase" evidence="9">
    <location>
        <begin position="17"/>
        <end position="167"/>
    </location>
</feature>
<keyword evidence="6 8" id="KW-0342">GTP-binding</keyword>
<dbReference type="PANTHER" id="PTHR19136:SF81">
    <property type="entry name" value="MOLYBDENUM COFACTOR GUANYLYLTRANSFERASE"/>
    <property type="match status" value="1"/>
</dbReference>
<evidence type="ECO:0000256" key="5">
    <source>
        <dbReference type="ARBA" id="ARBA00022842"/>
    </source>
</evidence>
<keyword evidence="4 8" id="KW-0547">Nucleotide-binding</keyword>
<reference evidence="10 11" key="1">
    <citation type="submission" date="2018-02" db="EMBL/GenBank/DDBJ databases">
        <title>Comparative genomes isolates from brazilian mangrove.</title>
        <authorList>
            <person name="Araujo J.E."/>
            <person name="Taketani R.G."/>
            <person name="Silva M.C.P."/>
            <person name="Loureco M.V."/>
            <person name="Andreote F.D."/>
        </authorList>
    </citation>
    <scope>NUCLEOTIDE SEQUENCE [LARGE SCALE GENOMIC DNA]</scope>
    <source>
        <strain evidence="10 11">NAP PRIS-MGV</strain>
    </source>
</reference>